<evidence type="ECO:0000259" key="9">
    <source>
        <dbReference type="PROSITE" id="PS50146"/>
    </source>
</evidence>
<protein>
    <submittedName>
        <fullName evidence="10">Diacylglycerol kinase (ATP)</fullName>
    </submittedName>
</protein>
<evidence type="ECO:0000256" key="7">
    <source>
        <dbReference type="ARBA" id="ARBA00023209"/>
    </source>
</evidence>
<evidence type="ECO:0000256" key="4">
    <source>
        <dbReference type="ARBA" id="ARBA00022741"/>
    </source>
</evidence>
<dbReference type="GO" id="GO:0005524">
    <property type="term" value="F:ATP binding"/>
    <property type="evidence" value="ECO:0007669"/>
    <property type="project" value="UniProtKB-KW"/>
</dbReference>
<keyword evidence="7" id="KW-0594">Phospholipid biosynthesis</keyword>
<dbReference type="GO" id="GO:0008654">
    <property type="term" value="P:phospholipid biosynthetic process"/>
    <property type="evidence" value="ECO:0007669"/>
    <property type="project" value="UniProtKB-KW"/>
</dbReference>
<dbReference type="Proteomes" id="UP000228758">
    <property type="component" value="Unassembled WGS sequence"/>
</dbReference>
<keyword evidence="4" id="KW-0547">Nucleotide-binding</keyword>
<dbReference type="Pfam" id="PF19279">
    <property type="entry name" value="YegS_C"/>
    <property type="match status" value="1"/>
</dbReference>
<dbReference type="PROSITE" id="PS50146">
    <property type="entry name" value="DAGK"/>
    <property type="match status" value="1"/>
</dbReference>
<keyword evidence="6" id="KW-0067">ATP-binding</keyword>
<keyword evidence="7" id="KW-0443">Lipid metabolism</keyword>
<proteinExistence type="inferred from homology"/>
<comment type="cofactor">
    <cofactor evidence="1">
        <name>Mg(2+)</name>
        <dbReference type="ChEBI" id="CHEBI:18420"/>
    </cofactor>
</comment>
<comment type="caution">
    <text evidence="10">The sequence shown here is derived from an EMBL/GenBank/DDBJ whole genome shotgun (WGS) entry which is preliminary data.</text>
</comment>
<gene>
    <name evidence="10" type="ORF">CLV46_0920</name>
</gene>
<dbReference type="GO" id="GO:0004143">
    <property type="term" value="F:ATP-dependent diacylglycerol kinase activity"/>
    <property type="evidence" value="ECO:0007669"/>
    <property type="project" value="TreeGrafter"/>
</dbReference>
<reference evidence="10 11" key="1">
    <citation type="submission" date="2017-11" db="EMBL/GenBank/DDBJ databases">
        <title>Genomic Encyclopedia of Archaeal and Bacterial Type Strains, Phase II (KMG-II): From Individual Species to Whole Genera.</title>
        <authorList>
            <person name="Goeker M."/>
        </authorList>
    </citation>
    <scope>NUCLEOTIDE SEQUENCE [LARGE SCALE GENOMIC DNA]</scope>
    <source>
        <strain evidence="10 11">DSM 27393</strain>
    </source>
</reference>
<evidence type="ECO:0000256" key="3">
    <source>
        <dbReference type="ARBA" id="ARBA00022679"/>
    </source>
</evidence>
<dbReference type="InterPro" id="IPR001206">
    <property type="entry name" value="Diacylglycerol_kinase_cat_dom"/>
</dbReference>
<dbReference type="InterPro" id="IPR016064">
    <property type="entry name" value="NAD/diacylglycerol_kinase_sf"/>
</dbReference>
<keyword evidence="5 10" id="KW-0418">Kinase</keyword>
<feature type="domain" description="DAGKc" evidence="9">
    <location>
        <begin position="4"/>
        <end position="137"/>
    </location>
</feature>
<keyword evidence="11" id="KW-1185">Reference proteome</keyword>
<evidence type="ECO:0000313" key="10">
    <source>
        <dbReference type="EMBL" id="PJJ71375.1"/>
    </source>
</evidence>
<dbReference type="Pfam" id="PF00781">
    <property type="entry name" value="DAGK_cat"/>
    <property type="match status" value="1"/>
</dbReference>
<keyword evidence="7" id="KW-0444">Lipid biosynthesis</keyword>
<dbReference type="Gene3D" id="2.60.200.40">
    <property type="match status" value="1"/>
</dbReference>
<dbReference type="GO" id="GO:0005886">
    <property type="term" value="C:plasma membrane"/>
    <property type="evidence" value="ECO:0007669"/>
    <property type="project" value="TreeGrafter"/>
</dbReference>
<evidence type="ECO:0000256" key="2">
    <source>
        <dbReference type="ARBA" id="ARBA00005983"/>
    </source>
</evidence>
<evidence type="ECO:0000313" key="11">
    <source>
        <dbReference type="Proteomes" id="UP000228758"/>
    </source>
</evidence>
<dbReference type="InterPro" id="IPR045540">
    <property type="entry name" value="YegS/DAGK_C"/>
</dbReference>
<sequence>MTSTPPKRLVVAVNPAASFGRRRGVGADAAGRLRAAGHDVVELEAPDYAMLRSRARDALATADALIVVGGDGMVNLGVGLVAETGMPLGIVPSGTGNDTARSLGLPHDDPGAAIERLLVALQREPRSIDAARVSHAAGTRWYACMLSAGFDAIVNERANRMSWPKGPRRYTIALLVELARLRPIRYRLELDGVASERAAVLVSVGNGVSLGGGMKATPDAVLDDGLLDVLVVEPLSRSSFLRIFPRVFAGTHVTDRRVSIERARRIRIDAADVVAYADGERIAPLPIEIECVPGALRVLV</sequence>
<dbReference type="OrthoDB" id="142078at2"/>
<keyword evidence="8" id="KW-1208">Phospholipid metabolism</keyword>
<dbReference type="EMBL" id="PGFF01000001">
    <property type="protein sequence ID" value="PJJ71375.1"/>
    <property type="molecule type" value="Genomic_DNA"/>
</dbReference>
<dbReference type="RefSeq" id="WP_100363680.1">
    <property type="nucleotide sequence ID" value="NZ_PGFF01000001.1"/>
</dbReference>
<evidence type="ECO:0000256" key="6">
    <source>
        <dbReference type="ARBA" id="ARBA00022840"/>
    </source>
</evidence>
<dbReference type="InterPro" id="IPR017438">
    <property type="entry name" value="ATP-NAD_kinase_N"/>
</dbReference>
<evidence type="ECO:0000256" key="5">
    <source>
        <dbReference type="ARBA" id="ARBA00022777"/>
    </source>
</evidence>
<dbReference type="Gene3D" id="3.40.50.10330">
    <property type="entry name" value="Probable inorganic polyphosphate/atp-NAD kinase, domain 1"/>
    <property type="match status" value="1"/>
</dbReference>
<evidence type="ECO:0000256" key="8">
    <source>
        <dbReference type="ARBA" id="ARBA00023264"/>
    </source>
</evidence>
<dbReference type="PANTHER" id="PTHR12358:SF106">
    <property type="entry name" value="LIPID KINASE YEGS"/>
    <property type="match status" value="1"/>
</dbReference>
<organism evidence="10 11">
    <name type="scientific">Diaminobutyricimonas aerilata</name>
    <dbReference type="NCBI Taxonomy" id="1162967"/>
    <lineage>
        <taxon>Bacteria</taxon>
        <taxon>Bacillati</taxon>
        <taxon>Actinomycetota</taxon>
        <taxon>Actinomycetes</taxon>
        <taxon>Micrococcales</taxon>
        <taxon>Microbacteriaceae</taxon>
        <taxon>Diaminobutyricimonas</taxon>
    </lineage>
</organism>
<dbReference type="SMART" id="SM00046">
    <property type="entry name" value="DAGKc"/>
    <property type="match status" value="1"/>
</dbReference>
<evidence type="ECO:0000256" key="1">
    <source>
        <dbReference type="ARBA" id="ARBA00001946"/>
    </source>
</evidence>
<comment type="similarity">
    <text evidence="2">Belongs to the diacylglycerol/lipid kinase family.</text>
</comment>
<dbReference type="SUPFAM" id="SSF111331">
    <property type="entry name" value="NAD kinase/diacylglycerol kinase-like"/>
    <property type="match status" value="1"/>
</dbReference>
<accession>A0A2M9CHP5</accession>
<dbReference type="PANTHER" id="PTHR12358">
    <property type="entry name" value="SPHINGOSINE KINASE"/>
    <property type="match status" value="1"/>
</dbReference>
<dbReference type="AlphaFoldDB" id="A0A2M9CHP5"/>
<name>A0A2M9CHP5_9MICO</name>
<keyword evidence="3" id="KW-0808">Transferase</keyword>
<dbReference type="InterPro" id="IPR050187">
    <property type="entry name" value="Lipid_Phosphate_FormReg"/>
</dbReference>